<accession>U4VAF5</accession>
<proteinExistence type="predicted"/>
<organism evidence="1 2">
    <name type="scientific">Brucella intermedia 229E</name>
    <dbReference type="NCBI Taxonomy" id="1337887"/>
    <lineage>
        <taxon>Bacteria</taxon>
        <taxon>Pseudomonadati</taxon>
        <taxon>Pseudomonadota</taxon>
        <taxon>Alphaproteobacteria</taxon>
        <taxon>Hyphomicrobiales</taxon>
        <taxon>Brucellaceae</taxon>
        <taxon>Brucella/Ochrobactrum group</taxon>
        <taxon>Brucella</taxon>
    </lineage>
</organism>
<dbReference type="Gene3D" id="1.10.10.10">
    <property type="entry name" value="Winged helix-like DNA-binding domain superfamily/Winged helix DNA-binding domain"/>
    <property type="match status" value="1"/>
</dbReference>
<evidence type="ECO:0000313" key="2">
    <source>
        <dbReference type="Proteomes" id="UP000016842"/>
    </source>
</evidence>
<dbReference type="InterPro" id="IPR036390">
    <property type="entry name" value="WH_DNA-bd_sf"/>
</dbReference>
<gene>
    <name evidence="1" type="ORF">Q644_20550</name>
</gene>
<protein>
    <recommendedName>
        <fullName evidence="3">Rrf2 family transcriptional regulator</fullName>
    </recommendedName>
</protein>
<comment type="caution">
    <text evidence="1">The sequence shown here is derived from an EMBL/GenBank/DDBJ whole genome shotgun (WGS) entry which is preliminary data.</text>
</comment>
<dbReference type="PATRIC" id="fig|1337887.3.peg.2781"/>
<dbReference type="InterPro" id="IPR036388">
    <property type="entry name" value="WH-like_DNA-bd_sf"/>
</dbReference>
<name>U4VAF5_9HYPH</name>
<dbReference type="EMBL" id="ASXJ01000144">
    <property type="protein sequence ID" value="ERM01644.1"/>
    <property type="molecule type" value="Genomic_DNA"/>
</dbReference>
<dbReference type="InterPro" id="IPR000944">
    <property type="entry name" value="Tscrpt_reg_Rrf2"/>
</dbReference>
<dbReference type="Proteomes" id="UP000016842">
    <property type="component" value="Unassembled WGS sequence"/>
</dbReference>
<evidence type="ECO:0000313" key="1">
    <source>
        <dbReference type="EMBL" id="ERM01644.1"/>
    </source>
</evidence>
<dbReference type="SUPFAM" id="SSF46785">
    <property type="entry name" value="Winged helix' DNA-binding domain"/>
    <property type="match status" value="1"/>
</dbReference>
<reference evidence="1 2" key="1">
    <citation type="journal article" date="2014" name="FEMS Microbiol. Lett.">
        <title>Genome sequencing analysis reveals virulence-related gene content of Ochrobactrum intermedium strain 229E, a urease-positive strain isolated from the human gastric niche.</title>
        <authorList>
            <person name="Kulkarni G.J."/>
            <person name="Shetty S."/>
            <person name="Dharne M.S."/>
            <person name="Shouche Y.S."/>
        </authorList>
    </citation>
    <scope>NUCLEOTIDE SEQUENCE [LARGE SCALE GENOMIC DNA]</scope>
    <source>
        <strain evidence="1 2">229E</strain>
    </source>
</reference>
<dbReference type="AlphaFoldDB" id="U4VAF5"/>
<dbReference type="Pfam" id="PF02082">
    <property type="entry name" value="Rrf2"/>
    <property type="match status" value="1"/>
</dbReference>
<evidence type="ECO:0008006" key="3">
    <source>
        <dbReference type="Google" id="ProtNLM"/>
    </source>
</evidence>
<sequence length="189" mass="20122">MRLTRQTEIAIDILVACARSPDRVILTADAAHKAHTSKDHAAHIVRLLLQSGGFLFAERGGRYGGIGLAMPAQEIPLGGDVLRQVQPDLVRYSLEGGRDDAHEAGTVHPVFAAIATVAETTFLDIMNRYSVADLAANIKSKSSEKKNNKAVSLPPCNVCELMHGAVHMPQHGTQTEANVSGKAVVSSHG</sequence>